<dbReference type="SUPFAM" id="SSF101790">
    <property type="entry name" value="Aminomethyltransferase beta-barrel domain"/>
    <property type="match status" value="1"/>
</dbReference>
<organism evidence="11 12">
    <name type="scientific">Fistulifera solaris</name>
    <name type="common">Oleaginous diatom</name>
    <dbReference type="NCBI Taxonomy" id="1519565"/>
    <lineage>
        <taxon>Eukaryota</taxon>
        <taxon>Sar</taxon>
        <taxon>Stramenopiles</taxon>
        <taxon>Ochrophyta</taxon>
        <taxon>Bacillariophyta</taxon>
        <taxon>Bacillariophyceae</taxon>
        <taxon>Bacillariophycidae</taxon>
        <taxon>Naviculales</taxon>
        <taxon>Naviculaceae</taxon>
        <taxon>Fistulifera</taxon>
    </lineage>
</organism>
<dbReference type="InterPro" id="IPR029043">
    <property type="entry name" value="GcvT/YgfZ_C"/>
</dbReference>
<dbReference type="InterPro" id="IPR006222">
    <property type="entry name" value="GCVT_N"/>
</dbReference>
<dbReference type="EC" id="2.1.2.10" evidence="2 8"/>
<reference evidence="11 12" key="1">
    <citation type="journal article" date="2015" name="Plant Cell">
        <title>Oil accumulation by the oleaginous diatom Fistulifera solaris as revealed by the genome and transcriptome.</title>
        <authorList>
            <person name="Tanaka T."/>
            <person name="Maeda Y."/>
            <person name="Veluchamy A."/>
            <person name="Tanaka M."/>
            <person name="Abida H."/>
            <person name="Marechal E."/>
            <person name="Bowler C."/>
            <person name="Muto M."/>
            <person name="Sunaga Y."/>
            <person name="Tanaka M."/>
            <person name="Yoshino T."/>
            <person name="Taniguchi T."/>
            <person name="Fukuda Y."/>
            <person name="Nemoto M."/>
            <person name="Matsumoto M."/>
            <person name="Wong P.S."/>
            <person name="Aburatani S."/>
            <person name="Fujibuchi W."/>
        </authorList>
    </citation>
    <scope>NUCLEOTIDE SEQUENCE [LARGE SCALE GENOMIC DNA]</scope>
    <source>
        <strain evidence="11 12">JPCC DA0580</strain>
    </source>
</reference>
<dbReference type="InterPro" id="IPR027266">
    <property type="entry name" value="TrmE/GcvT-like"/>
</dbReference>
<keyword evidence="8" id="KW-0496">Mitochondrion</keyword>
<dbReference type="InterPro" id="IPR006223">
    <property type="entry name" value="GcvT"/>
</dbReference>
<dbReference type="OrthoDB" id="10263536at2759"/>
<accession>A0A1Z5JTI5</accession>
<feature type="domain" description="Aminomethyltransferase C-terminal" evidence="10">
    <location>
        <begin position="323"/>
        <end position="397"/>
    </location>
</feature>
<dbReference type="SUPFAM" id="SSF103025">
    <property type="entry name" value="Folate-binding domain"/>
    <property type="match status" value="1"/>
</dbReference>
<dbReference type="InterPro" id="IPR028896">
    <property type="entry name" value="GcvT/YgfZ/DmdA"/>
</dbReference>
<comment type="caution">
    <text evidence="11">The sequence shown here is derived from an EMBL/GenBank/DDBJ whole genome shotgun (WGS) entry which is preliminary data.</text>
</comment>
<evidence type="ECO:0000256" key="8">
    <source>
        <dbReference type="RuleBase" id="RU003981"/>
    </source>
</evidence>
<sequence length="405" mass="43866">MLLSSKSAKAINAAYQRKGRHLATSTNLVKTALNELHKELGGDMVPFAGYELPVLYKGDGVMKEHLWCRSEGKASLFDVSHMGQIRWHGKDRVAFLERIVVGDIAGLASGSGCLSLVTNEKGGIIDDTVITNAGDYIYMVVNGATKFGDMEHFQQQMKEFGGDVTMEYLEDSMQLLAIQGPGAAAAVSKVLPSTVDLSKMPFMTGLDTTLDGVSGCRITRCGYTGEDGFEIAMPAEYAVSIAQRLLEDATVKPTGLGARDSLRLEAGLCLYGHDLDETINPVEGGLAWTMGGPKSRRRLEKGFLGAEHILTPEGKLKDVSQKRVGIVGMKAPAREHTEIYSGDKKIGHVTSGTFSPCLKKPIAMGYVTTEFAKVGTEIQLKIRDKMQNAVVTKMPFVETKYFKGA</sequence>
<dbReference type="NCBIfam" id="NF001567">
    <property type="entry name" value="PRK00389.1"/>
    <property type="match status" value="1"/>
</dbReference>
<dbReference type="GO" id="GO:0032259">
    <property type="term" value="P:methylation"/>
    <property type="evidence" value="ECO:0007669"/>
    <property type="project" value="UniProtKB-KW"/>
</dbReference>
<keyword evidence="11" id="KW-0489">Methyltransferase</keyword>
<name>A0A1Z5JTI5_FISSO</name>
<proteinExistence type="inferred from homology"/>
<comment type="subcellular location">
    <subcellularLocation>
        <location evidence="8">Mitochondrion</location>
    </subcellularLocation>
</comment>
<comment type="function">
    <text evidence="8">The glycine cleavage system catalyzes the degradation of glycine.</text>
</comment>
<dbReference type="GO" id="GO:0005960">
    <property type="term" value="C:glycine cleavage complex"/>
    <property type="evidence" value="ECO:0007669"/>
    <property type="project" value="InterPro"/>
</dbReference>
<dbReference type="FunCoup" id="A0A1Z5JTI5">
    <property type="interactions" value="184"/>
</dbReference>
<evidence type="ECO:0000313" key="12">
    <source>
        <dbReference type="Proteomes" id="UP000198406"/>
    </source>
</evidence>
<dbReference type="FunFam" id="2.40.30.110:FF:000002">
    <property type="entry name" value="Aminomethyltransferase"/>
    <property type="match status" value="1"/>
</dbReference>
<dbReference type="PIRSF" id="PIRSF006487">
    <property type="entry name" value="GcvT"/>
    <property type="match status" value="1"/>
</dbReference>
<feature type="binding site" evidence="7">
    <location>
        <position position="230"/>
    </location>
    <ligand>
        <name>substrate</name>
    </ligand>
</feature>
<keyword evidence="8" id="KW-0809">Transit peptide</keyword>
<protein>
    <recommendedName>
        <fullName evidence="2 8">Aminomethyltransferase</fullName>
        <ecNumber evidence="2 8">2.1.2.10</ecNumber>
    </recommendedName>
    <alternativeName>
        <fullName evidence="5 8">Glycine cleavage system T protein</fullName>
    </alternativeName>
</protein>
<keyword evidence="12" id="KW-1185">Reference proteome</keyword>
<dbReference type="GO" id="GO:0006546">
    <property type="term" value="P:glycine catabolic process"/>
    <property type="evidence" value="ECO:0007669"/>
    <property type="project" value="InterPro"/>
</dbReference>
<dbReference type="InParanoid" id="A0A1Z5JTI5"/>
<evidence type="ECO:0000256" key="4">
    <source>
        <dbReference type="ARBA" id="ARBA00022679"/>
    </source>
</evidence>
<evidence type="ECO:0000256" key="5">
    <source>
        <dbReference type="ARBA" id="ARBA00031395"/>
    </source>
</evidence>
<dbReference type="EMBL" id="BDSP01000111">
    <property type="protein sequence ID" value="GAX17081.1"/>
    <property type="molecule type" value="Genomic_DNA"/>
</dbReference>
<keyword evidence="4 8" id="KW-0808">Transferase</keyword>
<feature type="domain" description="GCVT N-terminal" evidence="9">
    <location>
        <begin position="34"/>
        <end position="290"/>
    </location>
</feature>
<comment type="subunit">
    <text evidence="8">The glycine cleavage system is composed of four proteins: P, T, L and H.</text>
</comment>
<dbReference type="Pfam" id="PF01571">
    <property type="entry name" value="GCV_T"/>
    <property type="match status" value="1"/>
</dbReference>
<evidence type="ECO:0000256" key="1">
    <source>
        <dbReference type="ARBA" id="ARBA00008609"/>
    </source>
</evidence>
<dbReference type="PANTHER" id="PTHR43757">
    <property type="entry name" value="AMINOMETHYLTRANSFERASE"/>
    <property type="match status" value="1"/>
</dbReference>
<dbReference type="InterPro" id="IPR013977">
    <property type="entry name" value="GcvT_C"/>
</dbReference>
<gene>
    <name evidence="11" type="ORF">FisN_5Hh467</name>
</gene>
<comment type="catalytic activity">
    <reaction evidence="6 8">
        <text>N(6)-[(R)-S(8)-aminomethyldihydrolipoyl]-L-lysyl-[protein] + (6S)-5,6,7,8-tetrahydrofolate = N(6)-[(R)-dihydrolipoyl]-L-lysyl-[protein] + (6R)-5,10-methylene-5,6,7,8-tetrahydrofolate + NH4(+)</text>
        <dbReference type="Rhea" id="RHEA:16945"/>
        <dbReference type="Rhea" id="RHEA-COMP:10475"/>
        <dbReference type="Rhea" id="RHEA-COMP:10492"/>
        <dbReference type="ChEBI" id="CHEBI:15636"/>
        <dbReference type="ChEBI" id="CHEBI:28938"/>
        <dbReference type="ChEBI" id="CHEBI:57453"/>
        <dbReference type="ChEBI" id="CHEBI:83100"/>
        <dbReference type="ChEBI" id="CHEBI:83143"/>
        <dbReference type="EC" id="2.1.2.10"/>
    </reaction>
</comment>
<evidence type="ECO:0000259" key="9">
    <source>
        <dbReference type="Pfam" id="PF01571"/>
    </source>
</evidence>
<evidence type="ECO:0000256" key="2">
    <source>
        <dbReference type="ARBA" id="ARBA00012616"/>
    </source>
</evidence>
<dbReference type="Pfam" id="PF08669">
    <property type="entry name" value="GCV_T_C"/>
    <property type="match status" value="1"/>
</dbReference>
<comment type="similarity">
    <text evidence="1 8">Belongs to the GcvT family.</text>
</comment>
<evidence type="ECO:0000313" key="11">
    <source>
        <dbReference type="EMBL" id="GAX17081.1"/>
    </source>
</evidence>
<dbReference type="Gene3D" id="2.40.30.110">
    <property type="entry name" value="Aminomethyltransferase beta-barrel domains"/>
    <property type="match status" value="1"/>
</dbReference>
<dbReference type="GO" id="GO:0004047">
    <property type="term" value="F:aminomethyltransferase activity"/>
    <property type="evidence" value="ECO:0007669"/>
    <property type="project" value="UniProtKB-EC"/>
</dbReference>
<dbReference type="PANTHER" id="PTHR43757:SF2">
    <property type="entry name" value="AMINOMETHYLTRANSFERASE, MITOCHONDRIAL"/>
    <property type="match status" value="1"/>
</dbReference>
<keyword evidence="3 8" id="KW-0032">Aminotransferase</keyword>
<dbReference type="GO" id="GO:0005739">
    <property type="term" value="C:mitochondrion"/>
    <property type="evidence" value="ECO:0007669"/>
    <property type="project" value="UniProtKB-SubCell"/>
</dbReference>
<dbReference type="GO" id="GO:0008168">
    <property type="term" value="F:methyltransferase activity"/>
    <property type="evidence" value="ECO:0007669"/>
    <property type="project" value="UniProtKB-KW"/>
</dbReference>
<dbReference type="Gene3D" id="3.30.70.1400">
    <property type="entry name" value="Aminomethyltransferase beta-barrel domains"/>
    <property type="match status" value="1"/>
</dbReference>
<dbReference type="GO" id="GO:0008483">
    <property type="term" value="F:transaminase activity"/>
    <property type="evidence" value="ECO:0007669"/>
    <property type="project" value="UniProtKB-KW"/>
</dbReference>
<dbReference type="Gene3D" id="4.10.1250.10">
    <property type="entry name" value="Aminomethyltransferase fragment"/>
    <property type="match status" value="1"/>
</dbReference>
<dbReference type="NCBIfam" id="TIGR00528">
    <property type="entry name" value="gcvT"/>
    <property type="match status" value="1"/>
</dbReference>
<evidence type="ECO:0000256" key="6">
    <source>
        <dbReference type="ARBA" id="ARBA00047665"/>
    </source>
</evidence>
<dbReference type="Proteomes" id="UP000198406">
    <property type="component" value="Unassembled WGS sequence"/>
</dbReference>
<dbReference type="Gene3D" id="3.30.1360.120">
    <property type="entry name" value="Probable tRNA modification gtpase trme, domain 1"/>
    <property type="match status" value="1"/>
</dbReference>
<dbReference type="FunFam" id="3.30.70.1400:FF:000001">
    <property type="entry name" value="Aminomethyltransferase"/>
    <property type="match status" value="1"/>
</dbReference>
<evidence type="ECO:0000259" key="10">
    <source>
        <dbReference type="Pfam" id="PF08669"/>
    </source>
</evidence>
<evidence type="ECO:0000256" key="7">
    <source>
        <dbReference type="PIRSR" id="PIRSR006487-1"/>
    </source>
</evidence>
<evidence type="ECO:0000256" key="3">
    <source>
        <dbReference type="ARBA" id="ARBA00022576"/>
    </source>
</evidence>
<dbReference type="AlphaFoldDB" id="A0A1Z5JTI5"/>